<evidence type="ECO:0000256" key="5">
    <source>
        <dbReference type="PROSITE-ProRule" id="PRU00581"/>
    </source>
</evidence>
<evidence type="ECO:0000313" key="9">
    <source>
        <dbReference type="Proteomes" id="UP000192578"/>
    </source>
</evidence>
<dbReference type="InterPro" id="IPR008253">
    <property type="entry name" value="Marvel"/>
</dbReference>
<dbReference type="AlphaFoldDB" id="A0A9X6NK10"/>
<proteinExistence type="predicted"/>
<name>A0A9X6NK10_HYPEX</name>
<dbReference type="GO" id="GO:0016020">
    <property type="term" value="C:membrane"/>
    <property type="evidence" value="ECO:0007669"/>
    <property type="project" value="UniProtKB-SubCell"/>
</dbReference>
<gene>
    <name evidence="8" type="ORF">BV898_15320</name>
</gene>
<evidence type="ECO:0000256" key="6">
    <source>
        <dbReference type="SAM" id="Phobius"/>
    </source>
</evidence>
<feature type="transmembrane region" description="Helical" evidence="6">
    <location>
        <begin position="73"/>
        <end position="93"/>
    </location>
</feature>
<dbReference type="Proteomes" id="UP000192578">
    <property type="component" value="Unassembled WGS sequence"/>
</dbReference>
<evidence type="ECO:0000259" key="7">
    <source>
        <dbReference type="PROSITE" id="PS51225"/>
    </source>
</evidence>
<keyword evidence="4 5" id="KW-0472">Membrane</keyword>
<keyword evidence="9" id="KW-1185">Reference proteome</keyword>
<dbReference type="EMBL" id="MTYJ01000204">
    <property type="protein sequence ID" value="OWA50814.1"/>
    <property type="molecule type" value="Genomic_DNA"/>
</dbReference>
<keyword evidence="2 5" id="KW-0812">Transmembrane</keyword>
<protein>
    <recommendedName>
        <fullName evidence="7">MARVEL domain-containing protein</fullName>
    </recommendedName>
</protein>
<feature type="transmembrane region" description="Helical" evidence="6">
    <location>
        <begin position="105"/>
        <end position="124"/>
    </location>
</feature>
<dbReference type="PANTHER" id="PTHR22776:SF49">
    <property type="entry name" value="MARVEL DOMAIN-CONTAINING PROTEIN"/>
    <property type="match status" value="1"/>
</dbReference>
<comment type="caution">
    <text evidence="8">The sequence shown here is derived from an EMBL/GenBank/DDBJ whole genome shotgun (WGS) entry which is preliminary data.</text>
</comment>
<evidence type="ECO:0000313" key="8">
    <source>
        <dbReference type="EMBL" id="OWA50814.1"/>
    </source>
</evidence>
<dbReference type="Pfam" id="PF01284">
    <property type="entry name" value="MARVEL"/>
    <property type="match status" value="1"/>
</dbReference>
<evidence type="ECO:0000256" key="1">
    <source>
        <dbReference type="ARBA" id="ARBA00004141"/>
    </source>
</evidence>
<evidence type="ECO:0000256" key="3">
    <source>
        <dbReference type="ARBA" id="ARBA00022989"/>
    </source>
</evidence>
<feature type="domain" description="MARVEL" evidence="7">
    <location>
        <begin position="34"/>
        <end position="157"/>
    </location>
</feature>
<accession>A0A9X6NK10</accession>
<evidence type="ECO:0000256" key="4">
    <source>
        <dbReference type="ARBA" id="ARBA00023136"/>
    </source>
</evidence>
<dbReference type="PROSITE" id="PS51225">
    <property type="entry name" value="MARVEL"/>
    <property type="match status" value="1"/>
</dbReference>
<organism evidence="8 9">
    <name type="scientific">Hypsibius exemplaris</name>
    <name type="common">Freshwater tardigrade</name>
    <dbReference type="NCBI Taxonomy" id="2072580"/>
    <lineage>
        <taxon>Eukaryota</taxon>
        <taxon>Metazoa</taxon>
        <taxon>Ecdysozoa</taxon>
        <taxon>Tardigrada</taxon>
        <taxon>Eutardigrada</taxon>
        <taxon>Parachela</taxon>
        <taxon>Hypsibioidea</taxon>
        <taxon>Hypsibiidae</taxon>
        <taxon>Hypsibius</taxon>
    </lineage>
</organism>
<feature type="transmembrane region" description="Helical" evidence="6">
    <location>
        <begin position="130"/>
        <end position="147"/>
    </location>
</feature>
<dbReference type="PANTHER" id="PTHR22776">
    <property type="entry name" value="MARVEL-CONTAINING POTENTIAL LIPID RAFT-ASSOCIATED PROTEIN"/>
    <property type="match status" value="1"/>
</dbReference>
<reference evidence="9" key="1">
    <citation type="submission" date="2017-01" db="EMBL/GenBank/DDBJ databases">
        <title>Comparative genomics of anhydrobiosis in the tardigrade Hypsibius dujardini.</title>
        <authorList>
            <person name="Yoshida Y."/>
            <person name="Koutsovoulos G."/>
            <person name="Laetsch D."/>
            <person name="Stevens L."/>
            <person name="Kumar S."/>
            <person name="Horikawa D."/>
            <person name="Ishino K."/>
            <person name="Komine S."/>
            <person name="Tomita M."/>
            <person name="Blaxter M."/>
            <person name="Arakawa K."/>
        </authorList>
    </citation>
    <scope>NUCLEOTIDE SEQUENCE [LARGE SCALE GENOMIC DNA]</scope>
    <source>
        <strain evidence="9">Z151</strain>
    </source>
</reference>
<comment type="subcellular location">
    <subcellularLocation>
        <location evidence="1">Membrane</location>
        <topology evidence="1">Multi-pass membrane protein</topology>
    </subcellularLocation>
</comment>
<keyword evidence="3 6" id="KW-1133">Transmembrane helix</keyword>
<dbReference type="OrthoDB" id="10028364at2759"/>
<evidence type="ECO:0000256" key="2">
    <source>
        <dbReference type="ARBA" id="ARBA00022692"/>
    </source>
</evidence>
<feature type="transmembrane region" description="Helical" evidence="6">
    <location>
        <begin position="44"/>
        <end position="61"/>
    </location>
</feature>
<dbReference type="InterPro" id="IPR050578">
    <property type="entry name" value="MARVEL-CKLF_proteins"/>
</dbReference>
<sequence length="175" mass="18579">MGVIFSIPSNDPAATATSHQDINNHPGVRCNPAYLRTVPGILKILEIGFSLLAVIMSHSGYYSSKFSHGSVGWANFAAGTACINATLWLVVILCNLRPWLLYQMAMNFLMASILLIAGAVMIPYSNVDGARAACVVFSWAAMVCFLVDGLMKVNFQPSAAARGEIGEAAGPVAKV</sequence>